<reference evidence="9" key="1">
    <citation type="submission" date="2019-06" db="EMBL/GenBank/DDBJ databases">
        <authorList>
            <person name="Zheng W."/>
        </authorList>
    </citation>
    <scope>NUCLEOTIDE SEQUENCE</scope>
    <source>
        <strain evidence="9">QDHG01</strain>
    </source>
</reference>
<accession>A0A8J8SXV5</accession>
<dbReference type="Pfam" id="PF00069">
    <property type="entry name" value="Pkinase"/>
    <property type="match status" value="1"/>
</dbReference>
<keyword evidence="5" id="KW-0067">ATP-binding</keyword>
<evidence type="ECO:0000256" key="6">
    <source>
        <dbReference type="SAM" id="Coils"/>
    </source>
</evidence>
<dbReference type="InterPro" id="IPR000719">
    <property type="entry name" value="Prot_kinase_dom"/>
</dbReference>
<dbReference type="InterPro" id="IPR001245">
    <property type="entry name" value="Ser-Thr/Tyr_kinase_cat_dom"/>
</dbReference>
<dbReference type="Proteomes" id="UP000785679">
    <property type="component" value="Unassembled WGS sequence"/>
</dbReference>
<dbReference type="PRINTS" id="PR00109">
    <property type="entry name" value="TYRKINASE"/>
</dbReference>
<organism evidence="9 10">
    <name type="scientific">Halteria grandinella</name>
    <dbReference type="NCBI Taxonomy" id="5974"/>
    <lineage>
        <taxon>Eukaryota</taxon>
        <taxon>Sar</taxon>
        <taxon>Alveolata</taxon>
        <taxon>Ciliophora</taxon>
        <taxon>Intramacronucleata</taxon>
        <taxon>Spirotrichea</taxon>
        <taxon>Stichotrichia</taxon>
        <taxon>Sporadotrichida</taxon>
        <taxon>Halteriidae</taxon>
        <taxon>Halteria</taxon>
    </lineage>
</organism>
<dbReference type="PROSITE" id="PS00108">
    <property type="entry name" value="PROTEIN_KINASE_ST"/>
    <property type="match status" value="1"/>
</dbReference>
<evidence type="ECO:0000256" key="7">
    <source>
        <dbReference type="SAM" id="MobiDB-lite"/>
    </source>
</evidence>
<feature type="region of interest" description="Disordered" evidence="7">
    <location>
        <begin position="317"/>
        <end position="349"/>
    </location>
</feature>
<proteinExistence type="predicted"/>
<dbReference type="GO" id="GO:0004674">
    <property type="term" value="F:protein serine/threonine kinase activity"/>
    <property type="evidence" value="ECO:0007669"/>
    <property type="project" value="UniProtKB-EC"/>
</dbReference>
<gene>
    <name evidence="9" type="ORF">FGO68_gene13204</name>
</gene>
<keyword evidence="2" id="KW-0808">Transferase</keyword>
<keyword evidence="3" id="KW-0547">Nucleotide-binding</keyword>
<dbReference type="Gene3D" id="1.10.510.10">
    <property type="entry name" value="Transferase(Phosphotransferase) domain 1"/>
    <property type="match status" value="1"/>
</dbReference>
<feature type="domain" description="Protein kinase" evidence="8">
    <location>
        <begin position="1"/>
        <end position="278"/>
    </location>
</feature>
<dbReference type="GO" id="GO:0005524">
    <property type="term" value="F:ATP binding"/>
    <property type="evidence" value="ECO:0007669"/>
    <property type="project" value="UniProtKB-KW"/>
</dbReference>
<dbReference type="PANTHER" id="PTHR43671">
    <property type="entry name" value="SERINE/THREONINE-PROTEIN KINASE NEK"/>
    <property type="match status" value="1"/>
</dbReference>
<dbReference type="PROSITE" id="PS50011">
    <property type="entry name" value="PROTEIN_KINASE_DOM"/>
    <property type="match status" value="1"/>
</dbReference>
<evidence type="ECO:0000259" key="8">
    <source>
        <dbReference type="PROSITE" id="PS50011"/>
    </source>
</evidence>
<evidence type="ECO:0000256" key="3">
    <source>
        <dbReference type="ARBA" id="ARBA00022741"/>
    </source>
</evidence>
<evidence type="ECO:0000313" key="9">
    <source>
        <dbReference type="EMBL" id="TNV74316.1"/>
    </source>
</evidence>
<evidence type="ECO:0000256" key="5">
    <source>
        <dbReference type="ARBA" id="ARBA00022840"/>
    </source>
</evidence>
<dbReference type="OrthoDB" id="291146at2759"/>
<dbReference type="EMBL" id="RRYP01017144">
    <property type="protein sequence ID" value="TNV74316.1"/>
    <property type="molecule type" value="Genomic_DNA"/>
</dbReference>
<dbReference type="EC" id="2.7.11.1" evidence="1"/>
<dbReference type="SMART" id="SM00220">
    <property type="entry name" value="S_TKc"/>
    <property type="match status" value="1"/>
</dbReference>
<dbReference type="InterPro" id="IPR011009">
    <property type="entry name" value="Kinase-like_dom_sf"/>
</dbReference>
<keyword evidence="10" id="KW-1185">Reference proteome</keyword>
<feature type="coiled-coil region" evidence="6">
    <location>
        <begin position="20"/>
        <end position="62"/>
    </location>
</feature>
<evidence type="ECO:0000256" key="1">
    <source>
        <dbReference type="ARBA" id="ARBA00012513"/>
    </source>
</evidence>
<keyword evidence="6" id="KW-0175">Coiled coil</keyword>
<dbReference type="InterPro" id="IPR008271">
    <property type="entry name" value="Ser/Thr_kinase_AS"/>
</dbReference>
<protein>
    <recommendedName>
        <fullName evidence="1">non-specific serine/threonine protein kinase</fullName>
        <ecNumber evidence="1">2.7.11.1</ecNumber>
    </recommendedName>
</protein>
<keyword evidence="4" id="KW-0418">Kinase</keyword>
<dbReference type="AlphaFoldDB" id="A0A8J8SXV5"/>
<name>A0A8J8SXV5_HALGN</name>
<dbReference type="SUPFAM" id="SSF56112">
    <property type="entry name" value="Protein kinase-like (PK-like)"/>
    <property type="match status" value="1"/>
</dbReference>
<evidence type="ECO:0000256" key="4">
    <source>
        <dbReference type="ARBA" id="ARBA00022777"/>
    </source>
</evidence>
<dbReference type="InterPro" id="IPR050660">
    <property type="entry name" value="NEK_Ser/Thr_kinase"/>
</dbReference>
<evidence type="ECO:0000313" key="10">
    <source>
        <dbReference type="Proteomes" id="UP000785679"/>
    </source>
</evidence>
<dbReference type="PANTHER" id="PTHR43671:SF13">
    <property type="entry name" value="SERINE_THREONINE-PROTEIN KINASE NEK2"/>
    <property type="match status" value="1"/>
</dbReference>
<comment type="caution">
    <text evidence="9">The sequence shown here is derived from an EMBL/GenBank/DDBJ whole genome shotgun (WGS) entry which is preliminary data.</text>
</comment>
<sequence length="507" mass="58397">MVPIIMIEYKKANMKITLMIRRKKRKDNQLYLEKKNLKNRQIKNVNKICQKYNKNLKFMERSTQEFLKEINFLKSIDNHPYIVNYKESFEEIDSENGAIQCIVLEYAEGGTLQSLIKKDIPEPLALTLLAQICLALDIIHSEDLMHRDLKPTNILISDICKSIPKICDFGSVKIDIEGNPNTFESGTIKYFPPEKQKDQNLYSKKVDVWALGIILYEMLTKGEFIYAYKENSEYRKDASHLELDPNISASCQALIRSMLAKDPANRPSIRDILNNPLIKDRIYLITHQFINGQEVSARITKQVEDIFTHEIVMTALPQQDQGKEEQKASTSQQEQIKDEEFKNPASILPSTKLDEEAQPLLTKIKNDRFTPRGLDELLSFIWESGDRALADAAIYHGLSLERLNKFAKPNREILNLPFEGLTRTPSPDLCPGRYLGQCLTGLRDGYGLLYCKDTEGVPYLFECQWDKGAPQQGMRVLIRIGLWERYEGPFDDKYERSGIETKQVGEK</sequence>
<evidence type="ECO:0000256" key="2">
    <source>
        <dbReference type="ARBA" id="ARBA00022679"/>
    </source>
</evidence>